<keyword evidence="3" id="KW-1185">Reference proteome</keyword>
<gene>
    <name evidence="2" type="ORF">MESINF_1541</name>
</gene>
<keyword evidence="1" id="KW-1133">Transmembrane helix</keyword>
<sequence length="105" mass="11986">MIKRFCFFLFLSFLCVSLAVTGYDKFLHYSVSYTAYGFSSFLLGNVGGFLFTSALGIGKEIWDFTSRRGTAEFEDLIADFAGMIAAYHHIRSLDFRPLFIFQVVF</sequence>
<keyword evidence="1" id="KW-0812">Transmembrane</keyword>
<protein>
    <submittedName>
        <fullName evidence="2">Uncharacterized protein</fullName>
    </submittedName>
</protein>
<evidence type="ECO:0000313" key="3">
    <source>
        <dbReference type="Proteomes" id="UP000250796"/>
    </source>
</evidence>
<evidence type="ECO:0000256" key="1">
    <source>
        <dbReference type="SAM" id="Phobius"/>
    </source>
</evidence>
<dbReference type="Proteomes" id="UP000250796">
    <property type="component" value="Chromosome MESINF"/>
</dbReference>
<accession>A0A7Z7LF73</accession>
<feature type="transmembrane region" description="Helical" evidence="1">
    <location>
        <begin position="35"/>
        <end position="58"/>
    </location>
</feature>
<name>A0A7Z7LF73_9BACT</name>
<dbReference type="KEGG" id="minf:MESINF_1541"/>
<reference evidence="2 3" key="1">
    <citation type="submission" date="2017-01" db="EMBL/GenBank/DDBJ databases">
        <authorList>
            <person name="Erauso G."/>
        </authorList>
    </citation>
    <scope>NUCLEOTIDE SEQUENCE [LARGE SCALE GENOMIC DNA]</scope>
    <source>
        <strain evidence="2">MESINF1</strain>
    </source>
</reference>
<dbReference type="EMBL" id="LS974202">
    <property type="protein sequence ID" value="SSC12985.1"/>
    <property type="molecule type" value="Genomic_DNA"/>
</dbReference>
<proteinExistence type="predicted"/>
<keyword evidence="1" id="KW-0472">Membrane</keyword>
<evidence type="ECO:0000313" key="2">
    <source>
        <dbReference type="EMBL" id="SSC12985.1"/>
    </source>
</evidence>
<dbReference type="AlphaFoldDB" id="A0A7Z7LF73"/>
<dbReference type="RefSeq" id="WP_231936660.1">
    <property type="nucleotide sequence ID" value="NZ_LS974202.1"/>
</dbReference>
<organism evidence="2 3">
    <name type="scientific">Mesotoga infera</name>
    <dbReference type="NCBI Taxonomy" id="1236046"/>
    <lineage>
        <taxon>Bacteria</taxon>
        <taxon>Thermotogati</taxon>
        <taxon>Thermotogota</taxon>
        <taxon>Thermotogae</taxon>
        <taxon>Kosmotogales</taxon>
        <taxon>Kosmotogaceae</taxon>
        <taxon>Mesotoga</taxon>
    </lineage>
</organism>